<evidence type="ECO:0000256" key="7">
    <source>
        <dbReference type="ARBA" id="ARBA00022741"/>
    </source>
</evidence>
<evidence type="ECO:0000256" key="8">
    <source>
        <dbReference type="ARBA" id="ARBA00023134"/>
    </source>
</evidence>
<keyword evidence="11" id="KW-0449">Lipoprotein</keyword>
<evidence type="ECO:0000256" key="2">
    <source>
        <dbReference type="ARBA" id="ARBA00008848"/>
    </source>
</evidence>
<dbReference type="PROSITE" id="PS51329">
    <property type="entry name" value="C_CAP_COFACTOR_C"/>
    <property type="match status" value="1"/>
</dbReference>
<dbReference type="Proteomes" id="UP000887566">
    <property type="component" value="Unplaced"/>
</dbReference>
<reference evidence="15" key="1">
    <citation type="submission" date="2022-11" db="UniProtKB">
        <authorList>
            <consortium name="WormBaseParasite"/>
        </authorList>
    </citation>
    <scope>IDENTIFICATION</scope>
</reference>
<dbReference type="GO" id="GO:1990075">
    <property type="term" value="C:periciliary membrane compartment"/>
    <property type="evidence" value="ECO:0007669"/>
    <property type="project" value="TreeGrafter"/>
</dbReference>
<evidence type="ECO:0000256" key="12">
    <source>
        <dbReference type="PIRSR" id="PIRSR037947-1"/>
    </source>
</evidence>
<keyword evidence="14" id="KW-1185">Reference proteome</keyword>
<dbReference type="InterPro" id="IPR006599">
    <property type="entry name" value="CARP_motif"/>
</dbReference>
<dbReference type="InterPro" id="IPR036850">
    <property type="entry name" value="NDK-like_dom_sf"/>
</dbReference>
<keyword evidence="9" id="KW-0472">Membrane</keyword>
<dbReference type="AlphaFoldDB" id="A0A914UIE2"/>
<protein>
    <recommendedName>
        <fullName evidence="3">Protein XRP2</fullName>
    </recommendedName>
</protein>
<evidence type="ECO:0000256" key="3">
    <source>
        <dbReference type="ARBA" id="ARBA00015771"/>
    </source>
</evidence>
<keyword evidence="4" id="KW-0343">GTPase activation</keyword>
<evidence type="ECO:0000256" key="6">
    <source>
        <dbReference type="ARBA" id="ARBA00022707"/>
    </source>
</evidence>
<evidence type="ECO:0000256" key="10">
    <source>
        <dbReference type="ARBA" id="ARBA00023139"/>
    </source>
</evidence>
<sequence length="298" mass="33141">MYCELFLAAHGKPKANIYLFDNTASVNIDDCTNCNIFIGPSKGSVFIRNCSQCALMVACQQFRTRDCQDLDVFLFCSTQPIIEESKQIRFACLQIFYEQLSAQLDSAALSVFNNSWSKIHDFTPSQGNCSCLPEDANPLQYISFTSTEDFSLPPVSVEREHSLIPLTLGIRPPPSREVIFVLCFSDGEGKKALRNRCLELVRIVHDNTDTTQDRVRFVQSKEVDASADDLERILGTAERKQLAGNVIGMELCGSNAATTVKGAIERLGWTQLAYVAESAVTKQQLAKFYSFADMKLGV</sequence>
<evidence type="ECO:0000256" key="5">
    <source>
        <dbReference type="ARBA" id="ARBA00022475"/>
    </source>
</evidence>
<evidence type="ECO:0000256" key="4">
    <source>
        <dbReference type="ARBA" id="ARBA00022468"/>
    </source>
</evidence>
<dbReference type="PANTHER" id="PTHR15440">
    <property type="entry name" value="XRP2 PROTEIN"/>
    <property type="match status" value="1"/>
</dbReference>
<dbReference type="GO" id="GO:0005096">
    <property type="term" value="F:GTPase activator activity"/>
    <property type="evidence" value="ECO:0007669"/>
    <property type="project" value="UniProtKB-KW"/>
</dbReference>
<name>A0A914UIE2_9BILA</name>
<feature type="binding site" evidence="12">
    <location>
        <begin position="60"/>
        <end position="63"/>
    </location>
    <ligand>
        <name>GTP</name>
        <dbReference type="ChEBI" id="CHEBI:37565"/>
    </ligand>
</feature>
<keyword evidence="8 12" id="KW-0342">GTP-binding</keyword>
<accession>A0A914UIE2</accession>
<keyword evidence="5" id="KW-1003">Cell membrane</keyword>
<dbReference type="InterPro" id="IPR012945">
    <property type="entry name" value="Tubulin-bd_cofactor_C_dom"/>
</dbReference>
<proteinExistence type="inferred from homology"/>
<keyword evidence="7 12" id="KW-0547">Nucleotide-binding</keyword>
<dbReference type="SMART" id="SM00673">
    <property type="entry name" value="CARP"/>
    <property type="match status" value="2"/>
</dbReference>
<dbReference type="Gene3D" id="3.30.70.141">
    <property type="entry name" value="Nucleoside diphosphate kinase-like domain"/>
    <property type="match status" value="1"/>
</dbReference>
<evidence type="ECO:0000259" key="13">
    <source>
        <dbReference type="PROSITE" id="PS51329"/>
    </source>
</evidence>
<keyword evidence="6" id="KW-0519">Myristate</keyword>
<evidence type="ECO:0000313" key="14">
    <source>
        <dbReference type="Proteomes" id="UP000887566"/>
    </source>
</evidence>
<evidence type="ECO:0000256" key="1">
    <source>
        <dbReference type="ARBA" id="ARBA00004342"/>
    </source>
</evidence>
<feature type="binding site" evidence="12">
    <location>
        <begin position="43"/>
        <end position="44"/>
    </location>
    <ligand>
        <name>GTP</name>
        <dbReference type="ChEBI" id="CHEBI:37565"/>
    </ligand>
</feature>
<dbReference type="PANTHER" id="PTHR15440:SF0">
    <property type="entry name" value="PROTEIN XRP2"/>
    <property type="match status" value="1"/>
</dbReference>
<dbReference type="GO" id="GO:0006892">
    <property type="term" value="P:post-Golgi vesicle-mediated transport"/>
    <property type="evidence" value="ECO:0007669"/>
    <property type="project" value="TreeGrafter"/>
</dbReference>
<dbReference type="GO" id="GO:0005525">
    <property type="term" value="F:GTP binding"/>
    <property type="evidence" value="ECO:0007669"/>
    <property type="project" value="UniProtKB-KW"/>
</dbReference>
<dbReference type="InterPro" id="IPR016098">
    <property type="entry name" value="CAP/MinC_C"/>
</dbReference>
<evidence type="ECO:0000256" key="9">
    <source>
        <dbReference type="ARBA" id="ARBA00023136"/>
    </source>
</evidence>
<dbReference type="GO" id="GO:0005929">
    <property type="term" value="C:cilium"/>
    <property type="evidence" value="ECO:0007669"/>
    <property type="project" value="TreeGrafter"/>
</dbReference>
<dbReference type="PIRSF" id="PIRSF037947">
    <property type="entry name" value="Protein_XRP2"/>
    <property type="match status" value="1"/>
</dbReference>
<evidence type="ECO:0000256" key="11">
    <source>
        <dbReference type="ARBA" id="ARBA00023288"/>
    </source>
</evidence>
<dbReference type="InterPro" id="IPR039093">
    <property type="entry name" value="XRP2"/>
</dbReference>
<organism evidence="14 15">
    <name type="scientific">Plectus sambesii</name>
    <dbReference type="NCBI Taxonomy" id="2011161"/>
    <lineage>
        <taxon>Eukaryota</taxon>
        <taxon>Metazoa</taxon>
        <taxon>Ecdysozoa</taxon>
        <taxon>Nematoda</taxon>
        <taxon>Chromadorea</taxon>
        <taxon>Plectida</taxon>
        <taxon>Plectina</taxon>
        <taxon>Plectoidea</taxon>
        <taxon>Plectidae</taxon>
        <taxon>Plectus</taxon>
    </lineage>
</organism>
<comment type="subcellular location">
    <subcellularLocation>
        <location evidence="1">Cell membrane</location>
        <topology evidence="1">Lipid-anchor</topology>
        <orientation evidence="1">Cytoplasmic side</orientation>
    </subcellularLocation>
</comment>
<dbReference type="InterPro" id="IPR017901">
    <property type="entry name" value="C-CAP_CF_C-like"/>
</dbReference>
<dbReference type="WBParaSite" id="PSAMB.scaffold10165size4295.g33095.t1">
    <property type="protein sequence ID" value="PSAMB.scaffold10165size4295.g33095.t1"/>
    <property type="gene ID" value="PSAMB.scaffold10165size4295.g33095"/>
</dbReference>
<evidence type="ECO:0000313" key="15">
    <source>
        <dbReference type="WBParaSite" id="PSAMB.scaffold10165size4295.g33095.t1"/>
    </source>
</evidence>
<dbReference type="Pfam" id="PF07986">
    <property type="entry name" value="TBCC"/>
    <property type="match status" value="1"/>
</dbReference>
<dbReference type="Gene3D" id="2.160.20.70">
    <property type="match status" value="1"/>
</dbReference>
<keyword evidence="10" id="KW-0564">Palmitate</keyword>
<comment type="similarity">
    <text evidence="2">Belongs to the TBCC family.</text>
</comment>
<feature type="domain" description="C-CAP/cofactor C-like" evidence="13">
    <location>
        <begin position="1"/>
        <end position="124"/>
    </location>
</feature>